<dbReference type="Proteomes" id="UP000094527">
    <property type="component" value="Unassembled WGS sequence"/>
</dbReference>
<comment type="caution">
    <text evidence="1">The sequence shown here is derived from an EMBL/GenBank/DDBJ whole genome shotgun (WGS) entry which is preliminary data.</text>
</comment>
<evidence type="ECO:0000313" key="2">
    <source>
        <dbReference type="Proteomes" id="UP000094527"/>
    </source>
</evidence>
<proteinExistence type="predicted"/>
<dbReference type="OMA" id="NIELYFI"/>
<dbReference type="EMBL" id="LJIJ01000274">
    <property type="protein sequence ID" value="ODM99512.1"/>
    <property type="molecule type" value="Genomic_DNA"/>
</dbReference>
<dbReference type="OrthoDB" id="2115692at2759"/>
<keyword evidence="1" id="KW-0808">Transferase</keyword>
<dbReference type="PANTHER" id="PTHR20905">
    <property type="entry name" value="N-ACETYLTRANSFERASE-RELATED"/>
    <property type="match status" value="1"/>
</dbReference>
<dbReference type="PANTHER" id="PTHR20905:SF1">
    <property type="entry name" value="AT07410P-RELATED"/>
    <property type="match status" value="1"/>
</dbReference>
<keyword evidence="2" id="KW-1185">Reference proteome</keyword>
<dbReference type="AlphaFoldDB" id="A0A1D2N2M0"/>
<dbReference type="SUPFAM" id="SSF55729">
    <property type="entry name" value="Acyl-CoA N-acyltransferases (Nat)"/>
    <property type="match status" value="1"/>
</dbReference>
<sequence>MSSEESYKQIEGEWKDFRFRRIQPSDYEAVYEHIAQSFCRDEPTANLLGWSEEFAADVNRIVAVFLPEGLSFLAEHKSTGKIAGVRITFHHKADSDAFEGIPLNTRNCKIMVKMVTDVEEMADVTTKHGINTWAEFLLVSTSQDFRKQGLAGEFYNRSIKFLKAEGFKHALVVVTSPYTQKATSGRGFEQQSRLDYGNLMDFDGKTPVFKKEELTPDHFAMVMLKTL</sequence>
<protein>
    <submittedName>
        <fullName evidence="1">Dopamine N-acetyltransferase</fullName>
    </submittedName>
</protein>
<dbReference type="GO" id="GO:0008080">
    <property type="term" value="F:N-acetyltransferase activity"/>
    <property type="evidence" value="ECO:0007669"/>
    <property type="project" value="TreeGrafter"/>
</dbReference>
<reference evidence="1 2" key="1">
    <citation type="journal article" date="2016" name="Genome Biol. Evol.">
        <title>Gene Family Evolution Reflects Adaptation to Soil Environmental Stressors in the Genome of the Collembolan Orchesella cincta.</title>
        <authorList>
            <person name="Faddeeva-Vakhrusheva A."/>
            <person name="Derks M.F."/>
            <person name="Anvar S.Y."/>
            <person name="Agamennone V."/>
            <person name="Suring W."/>
            <person name="Smit S."/>
            <person name="van Straalen N.M."/>
            <person name="Roelofs D."/>
        </authorList>
    </citation>
    <scope>NUCLEOTIDE SEQUENCE [LARGE SCALE GENOMIC DNA]</scope>
    <source>
        <tissue evidence="1">Mixed pool</tissue>
    </source>
</reference>
<name>A0A1D2N2M0_ORCCI</name>
<accession>A0A1D2N2M0</accession>
<evidence type="ECO:0000313" key="1">
    <source>
        <dbReference type="EMBL" id="ODM99512.1"/>
    </source>
</evidence>
<dbReference type="Gene3D" id="3.40.630.30">
    <property type="match status" value="1"/>
</dbReference>
<organism evidence="1 2">
    <name type="scientific">Orchesella cincta</name>
    <name type="common">Springtail</name>
    <name type="synonym">Podura cincta</name>
    <dbReference type="NCBI Taxonomy" id="48709"/>
    <lineage>
        <taxon>Eukaryota</taxon>
        <taxon>Metazoa</taxon>
        <taxon>Ecdysozoa</taxon>
        <taxon>Arthropoda</taxon>
        <taxon>Hexapoda</taxon>
        <taxon>Collembola</taxon>
        <taxon>Entomobryomorpha</taxon>
        <taxon>Entomobryoidea</taxon>
        <taxon>Orchesellidae</taxon>
        <taxon>Orchesellinae</taxon>
        <taxon>Orchesella</taxon>
    </lineage>
</organism>
<dbReference type="InterPro" id="IPR016181">
    <property type="entry name" value="Acyl_CoA_acyltransferase"/>
</dbReference>
<gene>
    <name evidence="1" type="ORF">Ocin01_07165</name>
</gene>